<dbReference type="PANTHER" id="PTHR24282:SF20">
    <property type="entry name" value="CYTOCHROME P450 CYP749A22-LIKE"/>
    <property type="match status" value="1"/>
</dbReference>
<dbReference type="EMBL" id="MG934266">
    <property type="protein sequence ID" value="AYV88902.1"/>
    <property type="molecule type" value="mRNA"/>
</dbReference>
<evidence type="ECO:0000313" key="13">
    <source>
        <dbReference type="EMBL" id="AYV88902.1"/>
    </source>
</evidence>
<dbReference type="InterPro" id="IPR001128">
    <property type="entry name" value="Cyt_P450"/>
</dbReference>
<proteinExistence type="evidence at transcript level"/>
<evidence type="ECO:0000256" key="2">
    <source>
        <dbReference type="ARBA" id="ARBA00010617"/>
    </source>
</evidence>
<dbReference type="InterPro" id="IPR002401">
    <property type="entry name" value="Cyt_P450_E_grp-I"/>
</dbReference>
<dbReference type="SUPFAM" id="SSF48264">
    <property type="entry name" value="Cytochrome P450"/>
    <property type="match status" value="1"/>
</dbReference>
<name>A0A3G5ANP2_9FABA</name>
<evidence type="ECO:0000256" key="11">
    <source>
        <dbReference type="PIRSR" id="PIRSR602401-1"/>
    </source>
</evidence>
<evidence type="ECO:0000256" key="5">
    <source>
        <dbReference type="ARBA" id="ARBA00022723"/>
    </source>
</evidence>
<dbReference type="PRINTS" id="PR00385">
    <property type="entry name" value="P450"/>
</dbReference>
<evidence type="ECO:0000256" key="7">
    <source>
        <dbReference type="ARBA" id="ARBA00023002"/>
    </source>
</evidence>
<keyword evidence="8 11" id="KW-0408">Iron</keyword>
<dbReference type="GO" id="GO:0005506">
    <property type="term" value="F:iron ion binding"/>
    <property type="evidence" value="ECO:0007669"/>
    <property type="project" value="InterPro"/>
</dbReference>
<dbReference type="PANTHER" id="PTHR24282">
    <property type="entry name" value="CYTOCHROME P450 FAMILY MEMBER"/>
    <property type="match status" value="1"/>
</dbReference>
<keyword evidence="9 12" id="KW-0503">Monooxygenase</keyword>
<dbReference type="Gene3D" id="1.10.630.10">
    <property type="entry name" value="Cytochrome P450"/>
    <property type="match status" value="1"/>
</dbReference>
<keyword evidence="3 11" id="KW-0349">Heme</keyword>
<keyword evidence="5 11" id="KW-0479">Metal-binding</keyword>
<protein>
    <submittedName>
        <fullName evidence="13">Cytochrome P450 oxidase CYP749A87</fullName>
    </submittedName>
</protein>
<evidence type="ECO:0000256" key="12">
    <source>
        <dbReference type="RuleBase" id="RU000461"/>
    </source>
</evidence>
<dbReference type="GO" id="GO:0004497">
    <property type="term" value="F:monooxygenase activity"/>
    <property type="evidence" value="ECO:0007669"/>
    <property type="project" value="UniProtKB-KW"/>
</dbReference>
<organism evidence="13">
    <name type="scientific">Polygala tenuifolia</name>
    <dbReference type="NCBI Taxonomy" id="355332"/>
    <lineage>
        <taxon>Eukaryota</taxon>
        <taxon>Viridiplantae</taxon>
        <taxon>Streptophyta</taxon>
        <taxon>Embryophyta</taxon>
        <taxon>Tracheophyta</taxon>
        <taxon>Spermatophyta</taxon>
        <taxon>Magnoliopsida</taxon>
        <taxon>eudicotyledons</taxon>
        <taxon>Gunneridae</taxon>
        <taxon>Pentapetalae</taxon>
        <taxon>rosids</taxon>
        <taxon>fabids</taxon>
        <taxon>Fabales</taxon>
        <taxon>Polygalaceae</taxon>
        <taxon>Polygala</taxon>
    </lineage>
</organism>
<evidence type="ECO:0000256" key="6">
    <source>
        <dbReference type="ARBA" id="ARBA00022989"/>
    </source>
</evidence>
<sequence>MRLQGIRGPSYRFFHGNTKEIVSKKTEAMNSSMELSHDILAKVQPHIAAWIHIYGRNFLTWKGPKAELIVTEPELIKEILTDKNKCFRKIKVEGYMKKLLGDGLVTSEGNKWTKLRKVANFSFHGESLKSMTPAMVAGVEMMLEKWKSYEGKEMDVFEEFRLLTSEVISRAAFGSNYLEGKSIFEKLMKLTILIYRNAFKYRLPGISKLFKSSDEIESEKLENEIHASLMKIIEKREVKVMSGEGESFGNDFLGLLLKAHHDTTNRISVQDIVDECKTFYFAGQETTNGMLAWTVFLLAIHTDWQEEARKEVLQLFDPQTPSPDVICRLKCMTMITNESLRLYPPVIGITRGVAKEVRLGKYVLPAGLQVRIANMVPHHDPQLWGKDVNEFRPERFSDGVAQATDNNAASFLPFGMGPRTCVGFNFAINEVKIALAMILQRYTFTLSPSYVHSPFQLLTLRPQHGLQIMLCPLNDQGMQ</sequence>
<dbReference type="PRINTS" id="PR00463">
    <property type="entry name" value="EP450I"/>
</dbReference>
<evidence type="ECO:0000256" key="10">
    <source>
        <dbReference type="ARBA" id="ARBA00023136"/>
    </source>
</evidence>
<evidence type="ECO:0000256" key="9">
    <source>
        <dbReference type="ARBA" id="ARBA00023033"/>
    </source>
</evidence>
<dbReference type="InterPro" id="IPR050665">
    <property type="entry name" value="Cytochrome_P450_Monooxygen"/>
</dbReference>
<evidence type="ECO:0000256" key="8">
    <source>
        <dbReference type="ARBA" id="ARBA00023004"/>
    </source>
</evidence>
<accession>A0A3G5ANP2</accession>
<comment type="subcellular location">
    <subcellularLocation>
        <location evidence="1">Membrane</location>
        <topology evidence="1">Single-pass membrane protein</topology>
    </subcellularLocation>
</comment>
<evidence type="ECO:0000256" key="1">
    <source>
        <dbReference type="ARBA" id="ARBA00004167"/>
    </source>
</evidence>
<keyword evidence="7 12" id="KW-0560">Oxidoreductase</keyword>
<evidence type="ECO:0000256" key="4">
    <source>
        <dbReference type="ARBA" id="ARBA00022692"/>
    </source>
</evidence>
<dbReference type="GO" id="GO:0016705">
    <property type="term" value="F:oxidoreductase activity, acting on paired donors, with incorporation or reduction of molecular oxygen"/>
    <property type="evidence" value="ECO:0007669"/>
    <property type="project" value="InterPro"/>
</dbReference>
<comment type="similarity">
    <text evidence="2 12">Belongs to the cytochrome P450 family.</text>
</comment>
<dbReference type="Pfam" id="PF00067">
    <property type="entry name" value="p450"/>
    <property type="match status" value="1"/>
</dbReference>
<dbReference type="GO" id="GO:0016020">
    <property type="term" value="C:membrane"/>
    <property type="evidence" value="ECO:0007669"/>
    <property type="project" value="UniProtKB-SubCell"/>
</dbReference>
<dbReference type="InterPro" id="IPR017972">
    <property type="entry name" value="Cyt_P450_CS"/>
</dbReference>
<comment type="cofactor">
    <cofactor evidence="11">
        <name>heme</name>
        <dbReference type="ChEBI" id="CHEBI:30413"/>
    </cofactor>
</comment>
<keyword evidence="4" id="KW-0812">Transmembrane</keyword>
<dbReference type="InterPro" id="IPR036396">
    <property type="entry name" value="Cyt_P450_sf"/>
</dbReference>
<dbReference type="GO" id="GO:0020037">
    <property type="term" value="F:heme binding"/>
    <property type="evidence" value="ECO:0007669"/>
    <property type="project" value="InterPro"/>
</dbReference>
<dbReference type="AlphaFoldDB" id="A0A3G5ANP2"/>
<feature type="binding site" description="axial binding residue" evidence="11">
    <location>
        <position position="421"/>
    </location>
    <ligand>
        <name>heme</name>
        <dbReference type="ChEBI" id="CHEBI:30413"/>
    </ligand>
    <ligandPart>
        <name>Fe</name>
        <dbReference type="ChEBI" id="CHEBI:18248"/>
    </ligandPart>
</feature>
<reference evidence="13" key="1">
    <citation type="submission" date="2018-02" db="EMBL/GenBank/DDBJ databases">
        <title>Computaional analysis to select cytochrom P450 genes involving in onjisaponin biosynthesis of Polygala tenuifolia.</title>
        <authorList>
            <person name="Kim O.T."/>
            <person name="Jin M.L."/>
        </authorList>
    </citation>
    <scope>NUCLEOTIDE SEQUENCE</scope>
</reference>
<keyword evidence="10" id="KW-0472">Membrane</keyword>
<dbReference type="PROSITE" id="PS00086">
    <property type="entry name" value="CYTOCHROME_P450"/>
    <property type="match status" value="1"/>
</dbReference>
<keyword evidence="6" id="KW-1133">Transmembrane helix</keyword>
<evidence type="ECO:0000256" key="3">
    <source>
        <dbReference type="ARBA" id="ARBA00022617"/>
    </source>
</evidence>